<evidence type="ECO:0000256" key="2">
    <source>
        <dbReference type="ARBA" id="ARBA00022898"/>
    </source>
</evidence>
<dbReference type="Proteomes" id="UP001148614">
    <property type="component" value="Unassembled WGS sequence"/>
</dbReference>
<dbReference type="Gene3D" id="3.40.640.10">
    <property type="entry name" value="Type I PLP-dependent aspartate aminotransferase-like (Major domain)"/>
    <property type="match status" value="1"/>
</dbReference>
<evidence type="ECO:0000256" key="1">
    <source>
        <dbReference type="ARBA" id="ARBA00001933"/>
    </source>
</evidence>
<dbReference type="InterPro" id="IPR051750">
    <property type="entry name" value="Trans-sulfuration_enzymes"/>
</dbReference>
<keyword evidence="2 3" id="KW-0663">Pyridoxal phosphate</keyword>
<dbReference type="GO" id="GO:0019346">
    <property type="term" value="P:transsulfuration"/>
    <property type="evidence" value="ECO:0007669"/>
    <property type="project" value="InterPro"/>
</dbReference>
<dbReference type="GO" id="GO:0003962">
    <property type="term" value="F:cystathionine gamma-synthase activity"/>
    <property type="evidence" value="ECO:0007669"/>
    <property type="project" value="TreeGrafter"/>
</dbReference>
<comment type="cofactor">
    <cofactor evidence="1 3">
        <name>pyridoxal 5'-phosphate</name>
        <dbReference type="ChEBI" id="CHEBI:597326"/>
    </cofactor>
</comment>
<dbReference type="AlphaFoldDB" id="A0A9W8N8W7"/>
<sequence length="545" mass="60334">MTLSDIDPSTFKLGQSLPPHGPHTITTHLPEWEAVERLRDRDQSFIMQLKSLYPRFQPFGLAAALCHAIGKKLPLPADYICIPYVSRDVWVSAQRHATSEFRKQLRLLHSELQYHVVEIDGIRLFVLAFPLAKAAGAGFEWGHGGLGISTRLAEALLPHVDSLVYVGEFRDGVGAPESTFLPEGISHRLLRERIASLLGRACVSEHEKGVSADDIYLYQTGMASITRLQEAIQLLRSGPTVVFGSVFLSTFHMFKESQGGMKHYGRADDSDLDDFERYLEEGGLCASVFTEFPSNPITVGVDLRRLRALSDKYGFFLVVDDTCASFANMDLLGVADVVVTSLTKAFSGFADVMAGSVALNPNGTQYSALKEAVSSCFHNELFEADAAQLLSNSEDYLERCVTHNRNASALASFFQSCALDISSPITRVWYSPYSPGSNHLESFLRKPTAEYPTPGYGFLMSVEFETAELAVAFYNAVNLFKGPHIGAHHTIIIPYSYLIWGKDEPEYHAAYGLKPQQIRISVGLEDSNILLRRCTEALEKITKSI</sequence>
<dbReference type="InterPro" id="IPR000277">
    <property type="entry name" value="Cys/Met-Metab_PyrdxlP-dep_enz"/>
</dbReference>
<dbReference type="Pfam" id="PF01053">
    <property type="entry name" value="Cys_Met_Meta_PP"/>
    <property type="match status" value="1"/>
</dbReference>
<proteinExistence type="inferred from homology"/>
<dbReference type="GO" id="GO:0030170">
    <property type="term" value="F:pyridoxal phosphate binding"/>
    <property type="evidence" value="ECO:0007669"/>
    <property type="project" value="InterPro"/>
</dbReference>
<gene>
    <name evidence="4" type="ORF">NPX13_g8188</name>
</gene>
<dbReference type="EMBL" id="JANPWZ010001757">
    <property type="protein sequence ID" value="KAJ3563459.1"/>
    <property type="molecule type" value="Genomic_DNA"/>
</dbReference>
<dbReference type="InterPro" id="IPR015422">
    <property type="entry name" value="PyrdxlP-dep_Trfase_small"/>
</dbReference>
<comment type="caution">
    <text evidence="4">The sequence shown here is derived from an EMBL/GenBank/DDBJ whole genome shotgun (WGS) entry which is preliminary data.</text>
</comment>
<dbReference type="SUPFAM" id="SSF53383">
    <property type="entry name" value="PLP-dependent transferases"/>
    <property type="match status" value="1"/>
</dbReference>
<dbReference type="PANTHER" id="PTHR42699">
    <property type="match status" value="1"/>
</dbReference>
<dbReference type="VEuPathDB" id="FungiDB:F4678DRAFT_180554"/>
<protein>
    <recommendedName>
        <fullName evidence="6">Cystathionine gamma-synthase</fullName>
    </recommendedName>
</protein>
<evidence type="ECO:0000313" key="5">
    <source>
        <dbReference type="Proteomes" id="UP001148614"/>
    </source>
</evidence>
<comment type="similarity">
    <text evidence="3">Belongs to the trans-sulfuration enzymes family.</text>
</comment>
<evidence type="ECO:0008006" key="6">
    <source>
        <dbReference type="Google" id="ProtNLM"/>
    </source>
</evidence>
<accession>A0A9W8N8W7</accession>
<organism evidence="4 5">
    <name type="scientific">Xylaria arbuscula</name>
    <dbReference type="NCBI Taxonomy" id="114810"/>
    <lineage>
        <taxon>Eukaryota</taxon>
        <taxon>Fungi</taxon>
        <taxon>Dikarya</taxon>
        <taxon>Ascomycota</taxon>
        <taxon>Pezizomycotina</taxon>
        <taxon>Sordariomycetes</taxon>
        <taxon>Xylariomycetidae</taxon>
        <taxon>Xylariales</taxon>
        <taxon>Xylariaceae</taxon>
        <taxon>Xylaria</taxon>
    </lineage>
</organism>
<evidence type="ECO:0000313" key="4">
    <source>
        <dbReference type="EMBL" id="KAJ3563459.1"/>
    </source>
</evidence>
<dbReference type="Gene3D" id="3.90.1150.10">
    <property type="entry name" value="Aspartate Aminotransferase, domain 1"/>
    <property type="match status" value="1"/>
</dbReference>
<dbReference type="InterPro" id="IPR015424">
    <property type="entry name" value="PyrdxlP-dep_Trfase"/>
</dbReference>
<reference evidence="4" key="1">
    <citation type="submission" date="2022-07" db="EMBL/GenBank/DDBJ databases">
        <title>Genome Sequence of Xylaria arbuscula.</title>
        <authorList>
            <person name="Buettner E."/>
        </authorList>
    </citation>
    <scope>NUCLEOTIDE SEQUENCE</scope>
    <source>
        <strain evidence="4">VT107</strain>
    </source>
</reference>
<dbReference type="InterPro" id="IPR015421">
    <property type="entry name" value="PyrdxlP-dep_Trfase_major"/>
</dbReference>
<keyword evidence="5" id="KW-1185">Reference proteome</keyword>
<evidence type="ECO:0000256" key="3">
    <source>
        <dbReference type="RuleBase" id="RU362118"/>
    </source>
</evidence>
<name>A0A9W8N8W7_9PEZI</name>
<dbReference type="PANTHER" id="PTHR42699:SF1">
    <property type="entry name" value="CYSTATHIONINE GAMMA-SYNTHASE-RELATED"/>
    <property type="match status" value="1"/>
</dbReference>